<evidence type="ECO:0000259" key="2">
    <source>
        <dbReference type="PROSITE" id="PS50003"/>
    </source>
</evidence>
<evidence type="ECO:0000313" key="5">
    <source>
        <dbReference type="Proteomes" id="UP000789508"/>
    </source>
</evidence>
<dbReference type="PANTHER" id="PTHR10663:SF405">
    <property type="entry name" value="ARF GUANINE NUCLEOTIDE EXCHANGE FACTOR SYT1"/>
    <property type="match status" value="1"/>
</dbReference>
<dbReference type="PANTHER" id="PTHR10663">
    <property type="entry name" value="GUANYL-NUCLEOTIDE EXCHANGE FACTOR"/>
    <property type="match status" value="1"/>
</dbReference>
<dbReference type="AlphaFoldDB" id="A0A9N9DLP8"/>
<dbReference type="SMART" id="SM00222">
    <property type="entry name" value="Sec7"/>
    <property type="match status" value="1"/>
</dbReference>
<feature type="compositionally biased region" description="Basic and acidic residues" evidence="1">
    <location>
        <begin position="1"/>
        <end position="25"/>
    </location>
</feature>
<dbReference type="OrthoDB" id="430364at2759"/>
<dbReference type="Pfam" id="PF15410">
    <property type="entry name" value="PH_9"/>
    <property type="match status" value="1"/>
</dbReference>
<dbReference type="InterPro" id="IPR001849">
    <property type="entry name" value="PH_domain"/>
</dbReference>
<name>A0A9N9DLP8_9GLOM</name>
<dbReference type="PROSITE" id="PS50190">
    <property type="entry name" value="SEC7"/>
    <property type="match status" value="1"/>
</dbReference>
<dbReference type="SMART" id="SM00233">
    <property type="entry name" value="PH"/>
    <property type="match status" value="1"/>
</dbReference>
<feature type="region of interest" description="Disordered" evidence="1">
    <location>
        <begin position="66"/>
        <end position="116"/>
    </location>
</feature>
<organism evidence="4 5">
    <name type="scientific">Ambispora leptoticha</name>
    <dbReference type="NCBI Taxonomy" id="144679"/>
    <lineage>
        <taxon>Eukaryota</taxon>
        <taxon>Fungi</taxon>
        <taxon>Fungi incertae sedis</taxon>
        <taxon>Mucoromycota</taxon>
        <taxon>Glomeromycotina</taxon>
        <taxon>Glomeromycetes</taxon>
        <taxon>Archaeosporales</taxon>
        <taxon>Ambisporaceae</taxon>
        <taxon>Ambispora</taxon>
    </lineage>
</organism>
<sequence>MYVKTPSHDELPPPPYDEKNQDKGNDAGLDTDNVTLLPVEFKNTPVTVADEPKDANYSLPINTLFNNKIQSSSPPPIDEIASKMSCSSPENLPQTPISPSSPTTQDVYPTESELPATPTRHLKRIESAPNIPAVSISDMDGKVPTLPSAKSMSNLQNNDDNQRNTLMINASSTETPKQYLERMQDTLSKTELALLLAKNKDAFHEAVFQAYLDSFEFHEDPIDIALRKFLMECCLPKETQQIDRVMEAFAKRYHECNPDLFPSQDTAYVLAFSLLMLHTDAFNKSVKRKMTKEEFVKNSRIDGVPSEILEILYDNITYTQFIYAEDDTDVNGLKLMTSPTEYRHSRLFSSSRDRKKSIRLKNDPYHVIQTKTHTEFTPTLSDVVPIENPYLYKGTLAEIDTFYLHRAFTNAHTIRITGVRARRNSNDSIQPTSSSIHSLEEEEKGGTFLLKITKAGILSRKVDLLEGGKKATGFLRSWKQFGVILSGSQLMFFKDITWFKTQMTEFLDPLKVTKIPVLKPDVILMTADSIAVYDKSYTKYVNVFRLVCPKGHQYLFEANSEEEMNDWIVKINYAAAFRTTG</sequence>
<dbReference type="FunFam" id="1.10.1000.11:FF:000002">
    <property type="entry name" value="Cytohesin 1"/>
    <property type="match status" value="1"/>
</dbReference>
<gene>
    <name evidence="4" type="ORF">ALEPTO_LOCUS9820</name>
</gene>
<evidence type="ECO:0000259" key="3">
    <source>
        <dbReference type="PROSITE" id="PS50190"/>
    </source>
</evidence>
<dbReference type="Gene3D" id="2.30.29.30">
    <property type="entry name" value="Pleckstrin-homology domain (PH domain)/Phosphotyrosine-binding domain (PTB)"/>
    <property type="match status" value="1"/>
</dbReference>
<dbReference type="GO" id="GO:0032012">
    <property type="term" value="P:regulation of ARF protein signal transduction"/>
    <property type="evidence" value="ECO:0007669"/>
    <property type="project" value="InterPro"/>
</dbReference>
<feature type="region of interest" description="Disordered" evidence="1">
    <location>
        <begin position="1"/>
        <end position="31"/>
    </location>
</feature>
<proteinExistence type="predicted"/>
<dbReference type="CDD" id="cd00171">
    <property type="entry name" value="Sec7"/>
    <property type="match status" value="1"/>
</dbReference>
<evidence type="ECO:0000313" key="4">
    <source>
        <dbReference type="EMBL" id="CAG8644677.1"/>
    </source>
</evidence>
<dbReference type="InterPro" id="IPR035999">
    <property type="entry name" value="Sec7_dom_sf"/>
</dbReference>
<feature type="compositionally biased region" description="Polar residues" evidence="1">
    <location>
        <begin position="84"/>
        <end position="94"/>
    </location>
</feature>
<dbReference type="Proteomes" id="UP000789508">
    <property type="component" value="Unassembled WGS sequence"/>
</dbReference>
<dbReference type="EMBL" id="CAJVPS010008674">
    <property type="protein sequence ID" value="CAG8644677.1"/>
    <property type="molecule type" value="Genomic_DNA"/>
</dbReference>
<dbReference type="InterPro" id="IPR011993">
    <property type="entry name" value="PH-like_dom_sf"/>
</dbReference>
<accession>A0A9N9DLP8</accession>
<dbReference type="PROSITE" id="PS50003">
    <property type="entry name" value="PH_DOMAIN"/>
    <property type="match status" value="1"/>
</dbReference>
<dbReference type="InterPro" id="IPR041681">
    <property type="entry name" value="PH_9"/>
</dbReference>
<feature type="domain" description="PH" evidence="2">
    <location>
        <begin position="451"/>
        <end position="576"/>
    </location>
</feature>
<reference evidence="4" key="1">
    <citation type="submission" date="2021-06" db="EMBL/GenBank/DDBJ databases">
        <authorList>
            <person name="Kallberg Y."/>
            <person name="Tangrot J."/>
            <person name="Rosling A."/>
        </authorList>
    </citation>
    <scope>NUCLEOTIDE SEQUENCE</scope>
    <source>
        <strain evidence="4">FL130A</strain>
    </source>
</reference>
<dbReference type="Pfam" id="PF01369">
    <property type="entry name" value="Sec7"/>
    <property type="match status" value="1"/>
</dbReference>
<dbReference type="Gene3D" id="1.10.1000.11">
    <property type="entry name" value="Arf Nucleotide-binding Site Opener,domain 2"/>
    <property type="match status" value="1"/>
</dbReference>
<dbReference type="SUPFAM" id="SSF48425">
    <property type="entry name" value="Sec7 domain"/>
    <property type="match status" value="1"/>
</dbReference>
<comment type="caution">
    <text evidence="4">The sequence shown here is derived from an EMBL/GenBank/DDBJ whole genome shotgun (WGS) entry which is preliminary data.</text>
</comment>
<dbReference type="GO" id="GO:0005085">
    <property type="term" value="F:guanyl-nucleotide exchange factor activity"/>
    <property type="evidence" value="ECO:0007669"/>
    <property type="project" value="InterPro"/>
</dbReference>
<feature type="compositionally biased region" description="Low complexity" evidence="1">
    <location>
        <begin position="95"/>
        <end position="104"/>
    </location>
</feature>
<dbReference type="InterPro" id="IPR023394">
    <property type="entry name" value="Sec7_C_sf"/>
</dbReference>
<evidence type="ECO:0000256" key="1">
    <source>
        <dbReference type="SAM" id="MobiDB-lite"/>
    </source>
</evidence>
<dbReference type="SUPFAM" id="SSF50729">
    <property type="entry name" value="PH domain-like"/>
    <property type="match status" value="1"/>
</dbReference>
<feature type="domain" description="SEC7" evidence="3">
    <location>
        <begin position="150"/>
        <end position="319"/>
    </location>
</feature>
<dbReference type="InterPro" id="IPR000904">
    <property type="entry name" value="Sec7_dom"/>
</dbReference>
<feature type="non-terminal residue" evidence="4">
    <location>
        <position position="1"/>
    </location>
</feature>
<protein>
    <submittedName>
        <fullName evidence="4">8010_t:CDS:1</fullName>
    </submittedName>
</protein>
<keyword evidence="5" id="KW-1185">Reference proteome</keyword>